<comment type="caution">
    <text evidence="1">The sequence shown here is derived from an EMBL/GenBank/DDBJ whole genome shotgun (WGS) entry which is preliminary data.</text>
</comment>
<proteinExistence type="predicted"/>
<accession>A0AAV7SAX7</accession>
<reference evidence="1" key="1">
    <citation type="journal article" date="2022" name="bioRxiv">
        <title>Sequencing and chromosome-scale assembly of the giantPleurodeles waltlgenome.</title>
        <authorList>
            <person name="Brown T."/>
            <person name="Elewa A."/>
            <person name="Iarovenko S."/>
            <person name="Subramanian E."/>
            <person name="Araus A.J."/>
            <person name="Petzold A."/>
            <person name="Susuki M."/>
            <person name="Suzuki K.-i.T."/>
            <person name="Hayashi T."/>
            <person name="Toyoda A."/>
            <person name="Oliveira C."/>
            <person name="Osipova E."/>
            <person name="Leigh N.D."/>
            <person name="Simon A."/>
            <person name="Yun M.H."/>
        </authorList>
    </citation>
    <scope>NUCLEOTIDE SEQUENCE</scope>
    <source>
        <strain evidence="1">20211129_DDA</strain>
        <tissue evidence="1">Liver</tissue>
    </source>
</reference>
<organism evidence="1 2">
    <name type="scientific">Pleurodeles waltl</name>
    <name type="common">Iberian ribbed newt</name>
    <dbReference type="NCBI Taxonomy" id="8319"/>
    <lineage>
        <taxon>Eukaryota</taxon>
        <taxon>Metazoa</taxon>
        <taxon>Chordata</taxon>
        <taxon>Craniata</taxon>
        <taxon>Vertebrata</taxon>
        <taxon>Euteleostomi</taxon>
        <taxon>Amphibia</taxon>
        <taxon>Batrachia</taxon>
        <taxon>Caudata</taxon>
        <taxon>Salamandroidea</taxon>
        <taxon>Salamandridae</taxon>
        <taxon>Pleurodelinae</taxon>
        <taxon>Pleurodeles</taxon>
    </lineage>
</organism>
<dbReference type="Proteomes" id="UP001066276">
    <property type="component" value="Chromosome 4_2"/>
</dbReference>
<evidence type="ECO:0000313" key="1">
    <source>
        <dbReference type="EMBL" id="KAJ1161956.1"/>
    </source>
</evidence>
<dbReference type="AlphaFoldDB" id="A0AAV7SAX7"/>
<evidence type="ECO:0000313" key="2">
    <source>
        <dbReference type="Proteomes" id="UP001066276"/>
    </source>
</evidence>
<keyword evidence="2" id="KW-1185">Reference proteome</keyword>
<gene>
    <name evidence="1" type="ORF">NDU88_002436</name>
</gene>
<protein>
    <submittedName>
        <fullName evidence="1">Uncharacterized protein</fullName>
    </submittedName>
</protein>
<name>A0AAV7SAX7_PLEWA</name>
<dbReference type="EMBL" id="JANPWB010000008">
    <property type="protein sequence ID" value="KAJ1161956.1"/>
    <property type="molecule type" value="Genomic_DNA"/>
</dbReference>
<sequence length="137" mass="14970">MLSLRRYYTEGLIQFTILLSFITVQVDVDSCLNPRLPHLRVLILGSGSAYIQSHNLCNTLQLLHHLLPPEPGESPGAAAGPWCRDGCLAGTQGAQELGVQCPAQWLITIKTVSGLQEVSNIECTVIKEQWCLPATMT</sequence>